<dbReference type="EMBL" id="VORY01000016">
    <property type="protein sequence ID" value="TXD92890.1"/>
    <property type="molecule type" value="Genomic_DNA"/>
</dbReference>
<dbReference type="Proteomes" id="UP000321367">
    <property type="component" value="Unassembled WGS sequence"/>
</dbReference>
<comment type="caution">
    <text evidence="4">The sequence shown here is derived from an EMBL/GenBank/DDBJ whole genome shotgun (WGS) entry which is preliminary data.</text>
</comment>
<accession>A0A5C6ZSU4</accession>
<name>A0A5C6ZSU4_9FLAO</name>
<dbReference type="PANTHER" id="PTHR38764">
    <property type="entry name" value="ACYL CARRIER PROTEIN PHOSPHODIESTERASE"/>
    <property type="match status" value="1"/>
</dbReference>
<proteinExistence type="predicted"/>
<dbReference type="InterPro" id="IPR007431">
    <property type="entry name" value="ACP_PD"/>
</dbReference>
<gene>
    <name evidence="4" type="ORF">ES724_12450</name>
</gene>
<evidence type="ECO:0000256" key="3">
    <source>
        <dbReference type="ARBA" id="ARBA00023098"/>
    </source>
</evidence>
<dbReference type="OrthoDB" id="8442777at2"/>
<reference evidence="4 5" key="1">
    <citation type="submission" date="2019-08" db="EMBL/GenBank/DDBJ databases">
        <title>Genome sequence of Gillisia hiemivivida IC154 (type strain).</title>
        <authorList>
            <person name="Bowman J.P."/>
        </authorList>
    </citation>
    <scope>NUCLEOTIDE SEQUENCE [LARGE SCALE GENOMIC DNA]</scope>
    <source>
        <strain evidence="4 5">IC154</strain>
    </source>
</reference>
<dbReference type="PANTHER" id="PTHR38764:SF1">
    <property type="entry name" value="ACYL CARRIER PROTEIN PHOSPHODIESTERASE"/>
    <property type="match status" value="1"/>
</dbReference>
<dbReference type="AlphaFoldDB" id="A0A5C6ZSU4"/>
<dbReference type="RefSeq" id="WP_146933410.1">
    <property type="nucleotide sequence ID" value="NZ_CBCSHZ010000015.1"/>
</dbReference>
<sequence>MNYLAHIYLSQEIKELTIGNFIADSIKGNKFQHFPEKVKDGIILHRALDTFTDKHPTVRKSTHRLFDPYSHYSAVIIDILYDHFLAKNWEDYSKVPLFDYTQNFYNLLKDNYEILPLRVQQFLPYMIQDNWLYNYATIEGIGKILYQMDQRTKNRSKMQFATKELQIYYPLFEAEFKAFFNEIIKYSSAEIQKLNYT</sequence>
<evidence type="ECO:0000256" key="2">
    <source>
        <dbReference type="ARBA" id="ARBA00022801"/>
    </source>
</evidence>
<keyword evidence="5" id="KW-1185">Reference proteome</keyword>
<evidence type="ECO:0000256" key="1">
    <source>
        <dbReference type="ARBA" id="ARBA00022516"/>
    </source>
</evidence>
<keyword evidence="2" id="KW-0378">Hydrolase</keyword>
<organism evidence="4 5">
    <name type="scientific">Gillisia hiemivivida</name>
    <dbReference type="NCBI Taxonomy" id="291190"/>
    <lineage>
        <taxon>Bacteria</taxon>
        <taxon>Pseudomonadati</taxon>
        <taxon>Bacteroidota</taxon>
        <taxon>Flavobacteriia</taxon>
        <taxon>Flavobacteriales</taxon>
        <taxon>Flavobacteriaceae</taxon>
        <taxon>Gillisia</taxon>
    </lineage>
</organism>
<evidence type="ECO:0000313" key="5">
    <source>
        <dbReference type="Proteomes" id="UP000321367"/>
    </source>
</evidence>
<dbReference type="Pfam" id="PF04336">
    <property type="entry name" value="ACP_PD"/>
    <property type="match status" value="1"/>
</dbReference>
<dbReference type="GO" id="GO:0008770">
    <property type="term" value="F:[acyl-carrier-protein] phosphodiesterase activity"/>
    <property type="evidence" value="ECO:0007669"/>
    <property type="project" value="InterPro"/>
</dbReference>
<evidence type="ECO:0000313" key="4">
    <source>
        <dbReference type="EMBL" id="TXD92890.1"/>
    </source>
</evidence>
<keyword evidence="1" id="KW-0444">Lipid biosynthesis</keyword>
<keyword evidence="3" id="KW-0443">Lipid metabolism</keyword>
<dbReference type="PIRSF" id="PIRSF011489">
    <property type="entry name" value="DUF479"/>
    <property type="match status" value="1"/>
</dbReference>
<protein>
    <submittedName>
        <fullName evidence="4">DUF479 domain-containing protein</fullName>
    </submittedName>
</protein>
<dbReference type="GO" id="GO:0006633">
    <property type="term" value="P:fatty acid biosynthetic process"/>
    <property type="evidence" value="ECO:0007669"/>
    <property type="project" value="InterPro"/>
</dbReference>